<keyword evidence="8" id="KW-0333">Golgi apparatus</keyword>
<keyword evidence="4" id="KW-0808">Transferase</keyword>
<comment type="similarity">
    <text evidence="2">Belongs to the glycosyltransferase 31 family.</text>
</comment>
<dbReference type="Proteomes" id="UP000230066">
    <property type="component" value="Unassembled WGS sequence"/>
</dbReference>
<name>A0A4E0QWA7_FASHE</name>
<accession>A0A4E0QWA7</accession>
<keyword evidence="9 10" id="KW-0472">Membrane</keyword>
<evidence type="ECO:0000256" key="6">
    <source>
        <dbReference type="ARBA" id="ARBA00022968"/>
    </source>
</evidence>
<dbReference type="Pfam" id="PF01762">
    <property type="entry name" value="Galactosyl_T"/>
    <property type="match status" value="1"/>
</dbReference>
<feature type="transmembrane region" description="Helical" evidence="10">
    <location>
        <begin position="6"/>
        <end position="28"/>
    </location>
</feature>
<evidence type="ECO:0000256" key="3">
    <source>
        <dbReference type="ARBA" id="ARBA00022676"/>
    </source>
</evidence>
<reference evidence="11" key="1">
    <citation type="submission" date="2019-03" db="EMBL/GenBank/DDBJ databases">
        <title>Improved annotation for the trematode Fasciola hepatica.</title>
        <authorList>
            <person name="Choi Y.-J."/>
            <person name="Martin J."/>
            <person name="Mitreva M."/>
        </authorList>
    </citation>
    <scope>NUCLEOTIDE SEQUENCE [LARGE SCALE GENOMIC DNA]</scope>
</reference>
<proteinExistence type="inferred from homology"/>
<evidence type="ECO:0000256" key="5">
    <source>
        <dbReference type="ARBA" id="ARBA00022692"/>
    </source>
</evidence>
<dbReference type="InterPro" id="IPR002659">
    <property type="entry name" value="Glyco_trans_31"/>
</dbReference>
<keyword evidence="7 10" id="KW-1133">Transmembrane helix</keyword>
<evidence type="ECO:0000256" key="7">
    <source>
        <dbReference type="ARBA" id="ARBA00022989"/>
    </source>
</evidence>
<evidence type="ECO:0000313" key="12">
    <source>
        <dbReference type="Proteomes" id="UP000230066"/>
    </source>
</evidence>
<protein>
    <submittedName>
        <fullName evidence="11">Hexosyltransferase</fullName>
    </submittedName>
</protein>
<evidence type="ECO:0000313" key="11">
    <source>
        <dbReference type="EMBL" id="THD19229.1"/>
    </source>
</evidence>
<keyword evidence="5 10" id="KW-0812">Transmembrane</keyword>
<evidence type="ECO:0000256" key="2">
    <source>
        <dbReference type="ARBA" id="ARBA00008661"/>
    </source>
</evidence>
<keyword evidence="12" id="KW-1185">Reference proteome</keyword>
<keyword evidence="3" id="KW-0328">Glycosyltransferase</keyword>
<sequence>MNHEKYVTICLVLFVSLQIFLLLSHYIYSGSNDTRLEGVSISTHYKWNRVCPCRWPLNDTECLRNEKTRLFDLAVKPCIKEQSGNKKHDPRPYLYNGLHRGISSSRPSVRVKPPDQKYHKYLELDDLREVVSAVRRGDNVPREPTDNSKFPVLLAPVGFCNPESNAVTQSDLIVLIESCVQCKKARDTARTTFMRPNLWNNFSIRFAFVTGIPSENSSDKANSVDESGADFLDLFREAASQGDMLIANVEDQNLLHVQNQVFTFRWVSAFCSQHSLLFLFLDHSYAIFPSNLIKFVRSLPKETLPYMSAGIYGQNHATLEPPGRGFHHTWSEVMVGLPPYYEGHAYLKGFQVLTDLAIASAFVSLSLEENTYIGILSQNLRIKTHGLKHFVNNITYPGELANVTCGPAHYLNRHIDWSTERIL</sequence>
<dbReference type="AlphaFoldDB" id="A0A4E0QWA7"/>
<comment type="caution">
    <text evidence="11">The sequence shown here is derived from an EMBL/GenBank/DDBJ whole genome shotgun (WGS) entry which is preliminary data.</text>
</comment>
<dbReference type="GO" id="GO:0000139">
    <property type="term" value="C:Golgi membrane"/>
    <property type="evidence" value="ECO:0007669"/>
    <property type="project" value="UniProtKB-SubCell"/>
</dbReference>
<keyword evidence="6" id="KW-0735">Signal-anchor</keyword>
<evidence type="ECO:0000256" key="1">
    <source>
        <dbReference type="ARBA" id="ARBA00004323"/>
    </source>
</evidence>
<evidence type="ECO:0000256" key="4">
    <source>
        <dbReference type="ARBA" id="ARBA00022679"/>
    </source>
</evidence>
<evidence type="ECO:0000256" key="10">
    <source>
        <dbReference type="SAM" id="Phobius"/>
    </source>
</evidence>
<dbReference type="EMBL" id="JXXN02006973">
    <property type="protein sequence ID" value="THD19229.1"/>
    <property type="molecule type" value="Genomic_DNA"/>
</dbReference>
<dbReference type="GO" id="GO:0016758">
    <property type="term" value="F:hexosyltransferase activity"/>
    <property type="evidence" value="ECO:0007669"/>
    <property type="project" value="InterPro"/>
</dbReference>
<organism evidence="11 12">
    <name type="scientific">Fasciola hepatica</name>
    <name type="common">Liver fluke</name>
    <dbReference type="NCBI Taxonomy" id="6192"/>
    <lineage>
        <taxon>Eukaryota</taxon>
        <taxon>Metazoa</taxon>
        <taxon>Spiralia</taxon>
        <taxon>Lophotrochozoa</taxon>
        <taxon>Platyhelminthes</taxon>
        <taxon>Trematoda</taxon>
        <taxon>Digenea</taxon>
        <taxon>Plagiorchiida</taxon>
        <taxon>Echinostomata</taxon>
        <taxon>Echinostomatoidea</taxon>
        <taxon>Fasciolidae</taxon>
        <taxon>Fasciola</taxon>
    </lineage>
</organism>
<evidence type="ECO:0000256" key="9">
    <source>
        <dbReference type="ARBA" id="ARBA00023136"/>
    </source>
</evidence>
<gene>
    <name evidence="11" type="ORF">D915_009986</name>
</gene>
<comment type="subcellular location">
    <subcellularLocation>
        <location evidence="1">Golgi apparatus membrane</location>
        <topology evidence="1">Single-pass type II membrane protein</topology>
    </subcellularLocation>
</comment>
<evidence type="ECO:0000256" key="8">
    <source>
        <dbReference type="ARBA" id="ARBA00023034"/>
    </source>
</evidence>